<dbReference type="InterPro" id="IPR042098">
    <property type="entry name" value="TauD-like_sf"/>
</dbReference>
<keyword evidence="7" id="KW-0408">Iron</keyword>
<evidence type="ECO:0008006" key="13">
    <source>
        <dbReference type="Google" id="ProtNLM"/>
    </source>
</evidence>
<comment type="cofactor">
    <cofactor evidence="2">
        <name>L-ascorbate</name>
        <dbReference type="ChEBI" id="CHEBI:38290"/>
    </cofactor>
</comment>
<evidence type="ECO:0000256" key="1">
    <source>
        <dbReference type="ARBA" id="ARBA00001954"/>
    </source>
</evidence>
<evidence type="ECO:0000259" key="8">
    <source>
        <dbReference type="Pfam" id="PF01966"/>
    </source>
</evidence>
<dbReference type="FunFam" id="3.60.130.10:FF:000001">
    <property type="entry name" value="Trimethyllysine dioxygenase, mitochondrial"/>
    <property type="match status" value="1"/>
</dbReference>
<feature type="domain" description="Gamma-butyrobetaine hydroxylase-like N-terminal" evidence="10">
    <location>
        <begin position="11"/>
        <end position="76"/>
    </location>
</feature>
<comment type="cofactor">
    <cofactor evidence="1">
        <name>Fe(2+)</name>
        <dbReference type="ChEBI" id="CHEBI:29033"/>
    </cofactor>
</comment>
<organism evidence="11 12">
    <name type="scientific">Streptomyces alanosinicus</name>
    <dbReference type="NCBI Taxonomy" id="68171"/>
    <lineage>
        <taxon>Bacteria</taxon>
        <taxon>Bacillati</taxon>
        <taxon>Actinomycetota</taxon>
        <taxon>Actinomycetes</taxon>
        <taxon>Kitasatosporales</taxon>
        <taxon>Streptomycetaceae</taxon>
        <taxon>Streptomyces</taxon>
    </lineage>
</organism>
<dbReference type="AlphaFoldDB" id="A0A918YN62"/>
<dbReference type="Pfam" id="PF01966">
    <property type="entry name" value="HD"/>
    <property type="match status" value="1"/>
</dbReference>
<dbReference type="Gene3D" id="1.10.3210.10">
    <property type="entry name" value="Hypothetical protein af1432"/>
    <property type="match status" value="1"/>
</dbReference>
<evidence type="ECO:0000259" key="9">
    <source>
        <dbReference type="Pfam" id="PF02668"/>
    </source>
</evidence>
<dbReference type="PANTHER" id="PTHR10696:SF25">
    <property type="entry name" value="OXIDOREDUCTASE AIM17-RELATED"/>
    <property type="match status" value="1"/>
</dbReference>
<dbReference type="InterPro" id="IPR006674">
    <property type="entry name" value="HD_domain"/>
</dbReference>
<dbReference type="GO" id="GO:0016706">
    <property type="term" value="F:2-oxoglutarate-dependent dioxygenase activity"/>
    <property type="evidence" value="ECO:0007669"/>
    <property type="project" value="UniProtKB-ARBA"/>
</dbReference>
<dbReference type="SUPFAM" id="SSF109604">
    <property type="entry name" value="HD-domain/PDEase-like"/>
    <property type="match status" value="1"/>
</dbReference>
<reference evidence="11" key="1">
    <citation type="journal article" date="2014" name="Int. J. Syst. Evol. Microbiol.">
        <title>Complete genome sequence of Corynebacterium casei LMG S-19264T (=DSM 44701T), isolated from a smear-ripened cheese.</title>
        <authorList>
            <consortium name="US DOE Joint Genome Institute (JGI-PGF)"/>
            <person name="Walter F."/>
            <person name="Albersmeier A."/>
            <person name="Kalinowski J."/>
            <person name="Ruckert C."/>
        </authorList>
    </citation>
    <scope>NUCLEOTIDE SEQUENCE</scope>
    <source>
        <strain evidence="11">JCM 4714</strain>
    </source>
</reference>
<dbReference type="SUPFAM" id="SSF51197">
    <property type="entry name" value="Clavaminate synthase-like"/>
    <property type="match status" value="1"/>
</dbReference>
<evidence type="ECO:0000256" key="2">
    <source>
        <dbReference type="ARBA" id="ARBA00001961"/>
    </source>
</evidence>
<name>A0A918YN62_9ACTN</name>
<keyword evidence="4" id="KW-0479">Metal-binding</keyword>
<dbReference type="Gene3D" id="3.30.2020.30">
    <property type="match status" value="1"/>
</dbReference>
<evidence type="ECO:0000256" key="5">
    <source>
        <dbReference type="ARBA" id="ARBA00022964"/>
    </source>
</evidence>
<comment type="caution">
    <text evidence="11">The sequence shown here is derived from an EMBL/GenBank/DDBJ whole genome shotgun (WGS) entry which is preliminary data.</text>
</comment>
<reference evidence="11" key="2">
    <citation type="submission" date="2020-09" db="EMBL/GenBank/DDBJ databases">
        <authorList>
            <person name="Sun Q."/>
            <person name="Ohkuma M."/>
        </authorList>
    </citation>
    <scope>NUCLEOTIDE SEQUENCE</scope>
    <source>
        <strain evidence="11">JCM 4714</strain>
    </source>
</reference>
<dbReference type="InterPro" id="IPR010376">
    <property type="entry name" value="GBBH-like_N"/>
</dbReference>
<accession>A0A918YN62</accession>
<evidence type="ECO:0000259" key="10">
    <source>
        <dbReference type="Pfam" id="PF06155"/>
    </source>
</evidence>
<dbReference type="GO" id="GO:0045329">
    <property type="term" value="P:carnitine biosynthetic process"/>
    <property type="evidence" value="ECO:0007669"/>
    <property type="project" value="TreeGrafter"/>
</dbReference>
<dbReference type="InterPro" id="IPR050411">
    <property type="entry name" value="AlphaKG_dependent_hydroxylases"/>
</dbReference>
<dbReference type="NCBIfam" id="TIGR03276">
    <property type="entry name" value="Phn-HD"/>
    <property type="match status" value="1"/>
</dbReference>
<keyword evidence="12" id="KW-1185">Reference proteome</keyword>
<feature type="domain" description="TauD/TfdA-like" evidence="9">
    <location>
        <begin position="117"/>
        <end position="345"/>
    </location>
</feature>
<dbReference type="Proteomes" id="UP000655443">
    <property type="component" value="Unassembled WGS sequence"/>
</dbReference>
<dbReference type="Gene3D" id="3.60.130.10">
    <property type="entry name" value="Clavaminate synthase-like"/>
    <property type="match status" value="1"/>
</dbReference>
<dbReference type="GO" id="GO:0046872">
    <property type="term" value="F:metal ion binding"/>
    <property type="evidence" value="ECO:0007669"/>
    <property type="project" value="UniProtKB-KW"/>
</dbReference>
<gene>
    <name evidence="11" type="ORF">GCM10010339_61970</name>
</gene>
<evidence type="ECO:0000256" key="6">
    <source>
        <dbReference type="ARBA" id="ARBA00023002"/>
    </source>
</evidence>
<keyword evidence="6" id="KW-0560">Oxidoreductase</keyword>
<dbReference type="EMBL" id="BMVG01000020">
    <property type="protein sequence ID" value="GHE09501.1"/>
    <property type="molecule type" value="Genomic_DNA"/>
</dbReference>
<dbReference type="InterPro" id="IPR003819">
    <property type="entry name" value="TauD/TfdA-like"/>
</dbReference>
<protein>
    <recommendedName>
        <fullName evidence="13">DUF971 domain-containing protein</fullName>
    </recommendedName>
</protein>
<evidence type="ECO:0000313" key="12">
    <source>
        <dbReference type="Proteomes" id="UP000655443"/>
    </source>
</evidence>
<dbReference type="CDD" id="cd00250">
    <property type="entry name" value="CAS_like"/>
    <property type="match status" value="1"/>
</dbReference>
<dbReference type="CDD" id="cd00077">
    <property type="entry name" value="HDc"/>
    <property type="match status" value="1"/>
</dbReference>
<dbReference type="InterPro" id="IPR017670">
    <property type="entry name" value="Phosphonate_degrad-assoc"/>
</dbReference>
<keyword evidence="5" id="KW-0223">Dioxygenase</keyword>
<proteinExistence type="inferred from homology"/>
<dbReference type="Pfam" id="PF06155">
    <property type="entry name" value="GBBH-like_N"/>
    <property type="match status" value="1"/>
</dbReference>
<evidence type="ECO:0000256" key="4">
    <source>
        <dbReference type="ARBA" id="ARBA00022723"/>
    </source>
</evidence>
<sequence>MQTELIRQDGTRFPALWLRDNCPCGSCQIPGSGQKLFDITDLAPDIEIARAEEDADGVRVVFAPDGHRSRFTHTWLETHRPGPAPAYDDRTEDAKTLWVAADLQGTVPTGVWPAFADDPAERARCLQALLTQGFVILHGVPLADRAVLDVARSFGYVRETNYGELFEVRVEENPANLAFSSRPILPHTDNPYRDPLPTIQLLHCLTNAAAGGDSGLVDGYQAAATLRREQPEAFDLLTRTPVTFRYADSGADLSTSAPLIGLDPLGRIKQIRFNNRSMRPIALEPDRIPAFYEAYRAFAELLYRPAAQLGFRLEPGDCVIFDNTRILHARSGFTADGARHLQGCYADLDAAASELAVLRRTLDIIDQLERLFNDEGGSEYLGEPVTQAAHMLQTAAHAEAAGAPDALVAAALLHDIGHFTGHISGHQLMTGTDNRHSHTGADWLATWFPPDVTEPIRLHVAAKRYLCAVEPDYRQRLSSASLYTLDVQGGPMSATEADQFAALPHAQQATALRRWDEAAKDPQAAVPPFARYRPLLTRLLHTSPDA</sequence>
<dbReference type="PANTHER" id="PTHR10696">
    <property type="entry name" value="GAMMA-BUTYROBETAINE HYDROXYLASE-RELATED"/>
    <property type="match status" value="1"/>
</dbReference>
<evidence type="ECO:0000313" key="11">
    <source>
        <dbReference type="EMBL" id="GHE09501.1"/>
    </source>
</evidence>
<feature type="domain" description="HD" evidence="8">
    <location>
        <begin position="389"/>
        <end position="451"/>
    </location>
</feature>
<evidence type="ECO:0000256" key="3">
    <source>
        <dbReference type="ARBA" id="ARBA00008654"/>
    </source>
</evidence>
<comment type="similarity">
    <text evidence="3">Belongs to the gamma-BBH/TMLD family.</text>
</comment>
<dbReference type="Pfam" id="PF02668">
    <property type="entry name" value="TauD"/>
    <property type="match status" value="1"/>
</dbReference>
<evidence type="ECO:0000256" key="7">
    <source>
        <dbReference type="ARBA" id="ARBA00023004"/>
    </source>
</evidence>
<dbReference type="InterPro" id="IPR038492">
    <property type="entry name" value="GBBH-like_N_sf"/>
</dbReference>
<dbReference type="InterPro" id="IPR003607">
    <property type="entry name" value="HD/PDEase_dom"/>
</dbReference>